<evidence type="ECO:0000259" key="1">
    <source>
        <dbReference type="PROSITE" id="PS51352"/>
    </source>
</evidence>
<dbReference type="CDD" id="cd02966">
    <property type="entry name" value="TlpA_like_family"/>
    <property type="match status" value="1"/>
</dbReference>
<dbReference type="Proteomes" id="UP000703269">
    <property type="component" value="Unassembled WGS sequence"/>
</dbReference>
<dbReference type="PROSITE" id="PS51352">
    <property type="entry name" value="THIOREDOXIN_2"/>
    <property type="match status" value="1"/>
</dbReference>
<name>A0A9P3GJ98_9APHY</name>
<reference evidence="2 3" key="1">
    <citation type="submission" date="2021-08" db="EMBL/GenBank/DDBJ databases">
        <title>Draft Genome Sequence of Phanerochaete sordida strain YK-624.</title>
        <authorList>
            <person name="Mori T."/>
            <person name="Dohra H."/>
            <person name="Suzuki T."/>
            <person name="Kawagishi H."/>
            <person name="Hirai H."/>
        </authorList>
    </citation>
    <scope>NUCLEOTIDE SEQUENCE [LARGE SCALE GENOMIC DNA]</scope>
    <source>
        <strain evidence="2 3">YK-624</strain>
    </source>
</reference>
<comment type="caution">
    <text evidence="2">The sequence shown here is derived from an EMBL/GenBank/DDBJ whole genome shotgun (WGS) entry which is preliminary data.</text>
</comment>
<evidence type="ECO:0000313" key="2">
    <source>
        <dbReference type="EMBL" id="GJE96562.1"/>
    </source>
</evidence>
<dbReference type="Pfam" id="PF00085">
    <property type="entry name" value="Thioredoxin"/>
    <property type="match status" value="1"/>
</dbReference>
<dbReference type="InterPro" id="IPR013766">
    <property type="entry name" value="Thioredoxin_domain"/>
</dbReference>
<organism evidence="2 3">
    <name type="scientific">Phanerochaete sordida</name>
    <dbReference type="NCBI Taxonomy" id="48140"/>
    <lineage>
        <taxon>Eukaryota</taxon>
        <taxon>Fungi</taxon>
        <taxon>Dikarya</taxon>
        <taxon>Basidiomycota</taxon>
        <taxon>Agaricomycotina</taxon>
        <taxon>Agaricomycetes</taxon>
        <taxon>Polyporales</taxon>
        <taxon>Phanerochaetaceae</taxon>
        <taxon>Phanerochaete</taxon>
    </lineage>
</organism>
<dbReference type="InterPro" id="IPR036249">
    <property type="entry name" value="Thioredoxin-like_sf"/>
</dbReference>
<accession>A0A9P3GJ98</accession>
<dbReference type="AlphaFoldDB" id="A0A9P3GJ98"/>
<evidence type="ECO:0000313" key="3">
    <source>
        <dbReference type="Proteomes" id="UP000703269"/>
    </source>
</evidence>
<dbReference type="SUPFAM" id="SSF52833">
    <property type="entry name" value="Thioredoxin-like"/>
    <property type="match status" value="1"/>
</dbReference>
<protein>
    <submittedName>
        <fullName evidence="2">TlpA family protein disulfide reductase</fullName>
    </submittedName>
</protein>
<keyword evidence="3" id="KW-1185">Reference proteome</keyword>
<proteinExistence type="predicted"/>
<sequence>MPPSPTSPHASTPQEHAAVQDYRANIWNPFQNYYEDKWSQARWDAAIRDYKRRHDAGVLEALRAKKVLPPWDVLEDQLKKGPPPFLRPGWTSPLVGRPLDLRWLDQNAFVQIRGTMDDWKAFKIVLIEFWATWCRPCHNVFPHLSHLANNEPRVKVITFADEGIFNGTPTDVAALKRFVFARGDMNYPIFIDTNHVAYNALFKPGQNFSVPLVFIITTHDRKVHWVGNGEELDAPLAVALASLR</sequence>
<feature type="domain" description="Thioredoxin" evidence="1">
    <location>
        <begin position="86"/>
        <end position="241"/>
    </location>
</feature>
<gene>
    <name evidence="2" type="ORF">PsYK624_127590</name>
</gene>
<dbReference type="EMBL" id="BPQB01000061">
    <property type="protein sequence ID" value="GJE96562.1"/>
    <property type="molecule type" value="Genomic_DNA"/>
</dbReference>
<dbReference type="OrthoDB" id="2121326at2759"/>
<dbReference type="Gene3D" id="3.40.30.10">
    <property type="entry name" value="Glutaredoxin"/>
    <property type="match status" value="1"/>
</dbReference>